<evidence type="ECO:0000259" key="10">
    <source>
        <dbReference type="Pfam" id="PF17919"/>
    </source>
</evidence>
<feature type="domain" description="Reverse transcriptase" evidence="9">
    <location>
        <begin position="39"/>
        <end position="190"/>
    </location>
</feature>
<keyword evidence="12" id="KW-1185">Reference proteome</keyword>
<keyword evidence="3" id="KW-0548">Nucleotidyltransferase</keyword>
<evidence type="ECO:0000256" key="7">
    <source>
        <dbReference type="ARBA" id="ARBA00022918"/>
    </source>
</evidence>
<evidence type="ECO:0000256" key="1">
    <source>
        <dbReference type="ARBA" id="ARBA00022670"/>
    </source>
</evidence>
<dbReference type="InterPro" id="IPR043502">
    <property type="entry name" value="DNA/RNA_pol_sf"/>
</dbReference>
<name>A0A151SFW9_CAJCA</name>
<dbReference type="Gene3D" id="3.10.10.10">
    <property type="entry name" value="HIV Type 1 Reverse Transcriptase, subunit A, domain 1"/>
    <property type="match status" value="1"/>
</dbReference>
<evidence type="ECO:0000256" key="4">
    <source>
        <dbReference type="ARBA" id="ARBA00022722"/>
    </source>
</evidence>
<dbReference type="PANTHER" id="PTHR37984:SF5">
    <property type="entry name" value="PROTEIN NYNRIN-LIKE"/>
    <property type="match status" value="1"/>
</dbReference>
<evidence type="ECO:0000256" key="6">
    <source>
        <dbReference type="ARBA" id="ARBA00022801"/>
    </source>
</evidence>
<keyword evidence="5" id="KW-0255">Endonuclease</keyword>
<evidence type="ECO:0000256" key="5">
    <source>
        <dbReference type="ARBA" id="ARBA00022759"/>
    </source>
</evidence>
<accession>A0A151SFW9</accession>
<gene>
    <name evidence="11" type="ORF">KK1_024261</name>
</gene>
<evidence type="ECO:0000313" key="12">
    <source>
        <dbReference type="Proteomes" id="UP000075243"/>
    </source>
</evidence>
<dbReference type="Pfam" id="PF00078">
    <property type="entry name" value="RVT_1"/>
    <property type="match status" value="1"/>
</dbReference>
<dbReference type="InterPro" id="IPR043128">
    <property type="entry name" value="Rev_trsase/Diguanyl_cyclase"/>
</dbReference>
<dbReference type="InterPro" id="IPR050951">
    <property type="entry name" value="Retrovirus_Pol_polyprotein"/>
</dbReference>
<keyword evidence="2" id="KW-0808">Transferase</keyword>
<dbReference type="GO" id="GO:0006508">
    <property type="term" value="P:proteolysis"/>
    <property type="evidence" value="ECO:0007669"/>
    <property type="project" value="UniProtKB-KW"/>
</dbReference>
<keyword evidence="4" id="KW-0540">Nuclease</keyword>
<dbReference type="SUPFAM" id="SSF56672">
    <property type="entry name" value="DNA/RNA polymerases"/>
    <property type="match status" value="1"/>
</dbReference>
<evidence type="ECO:0000256" key="2">
    <source>
        <dbReference type="ARBA" id="ARBA00022679"/>
    </source>
</evidence>
<keyword evidence="1" id="KW-0645">Protease</keyword>
<keyword evidence="8" id="KW-0511">Multifunctional enzyme</keyword>
<dbReference type="FunFam" id="3.30.70.270:FF:000020">
    <property type="entry name" value="Transposon Tf2-6 polyprotein-like Protein"/>
    <property type="match status" value="1"/>
</dbReference>
<dbReference type="Proteomes" id="UP000075243">
    <property type="component" value="Unassembled WGS sequence"/>
</dbReference>
<dbReference type="CDD" id="cd01647">
    <property type="entry name" value="RT_LTR"/>
    <property type="match status" value="1"/>
</dbReference>
<dbReference type="AlphaFoldDB" id="A0A151SFW9"/>
<reference evidence="11" key="1">
    <citation type="journal article" date="2012" name="Nat. Biotechnol.">
        <title>Draft genome sequence of pigeonpea (Cajanus cajan), an orphan legume crop of resource-poor farmers.</title>
        <authorList>
            <person name="Varshney R.K."/>
            <person name="Chen W."/>
            <person name="Li Y."/>
            <person name="Bharti A.K."/>
            <person name="Saxena R.K."/>
            <person name="Schlueter J.A."/>
            <person name="Donoghue M.T."/>
            <person name="Azam S."/>
            <person name="Fan G."/>
            <person name="Whaley A.M."/>
            <person name="Farmer A.D."/>
            <person name="Sheridan J."/>
            <person name="Iwata A."/>
            <person name="Tuteja R."/>
            <person name="Penmetsa R.V."/>
            <person name="Wu W."/>
            <person name="Upadhyaya H.D."/>
            <person name="Yang S.P."/>
            <person name="Shah T."/>
            <person name="Saxena K.B."/>
            <person name="Michael T."/>
            <person name="McCombie W.R."/>
            <person name="Yang B."/>
            <person name="Zhang G."/>
            <person name="Yang H."/>
            <person name="Wang J."/>
            <person name="Spillane C."/>
            <person name="Cook D.R."/>
            <person name="May G.D."/>
            <person name="Xu X."/>
            <person name="Jackson S.A."/>
        </authorList>
    </citation>
    <scope>NUCLEOTIDE SEQUENCE [LARGE SCALE GENOMIC DNA]</scope>
</reference>
<organism evidence="11 12">
    <name type="scientific">Cajanus cajan</name>
    <name type="common">Pigeon pea</name>
    <name type="synonym">Cajanus indicus</name>
    <dbReference type="NCBI Taxonomy" id="3821"/>
    <lineage>
        <taxon>Eukaryota</taxon>
        <taxon>Viridiplantae</taxon>
        <taxon>Streptophyta</taxon>
        <taxon>Embryophyta</taxon>
        <taxon>Tracheophyta</taxon>
        <taxon>Spermatophyta</taxon>
        <taxon>Magnoliopsida</taxon>
        <taxon>eudicotyledons</taxon>
        <taxon>Gunneridae</taxon>
        <taxon>Pentapetalae</taxon>
        <taxon>rosids</taxon>
        <taxon>fabids</taxon>
        <taxon>Fabales</taxon>
        <taxon>Fabaceae</taxon>
        <taxon>Papilionoideae</taxon>
        <taxon>50 kb inversion clade</taxon>
        <taxon>NPAAA clade</taxon>
        <taxon>indigoferoid/millettioid clade</taxon>
        <taxon>Phaseoleae</taxon>
        <taxon>Cajanus</taxon>
    </lineage>
</organism>
<evidence type="ECO:0000256" key="3">
    <source>
        <dbReference type="ARBA" id="ARBA00022695"/>
    </source>
</evidence>
<dbReference type="EMBL" id="KQ483411">
    <property type="protein sequence ID" value="KYP53687.1"/>
    <property type="molecule type" value="Genomic_DNA"/>
</dbReference>
<proteinExistence type="predicted"/>
<feature type="domain" description="Reverse transcriptase/retrotransposon-derived protein RNase H-like" evidence="10">
    <location>
        <begin position="252"/>
        <end position="309"/>
    </location>
</feature>
<keyword evidence="7" id="KW-0695">RNA-directed DNA polymerase</keyword>
<evidence type="ECO:0000259" key="9">
    <source>
        <dbReference type="Pfam" id="PF00078"/>
    </source>
</evidence>
<dbReference type="Gene3D" id="3.30.70.270">
    <property type="match status" value="2"/>
</dbReference>
<dbReference type="Pfam" id="PF17919">
    <property type="entry name" value="RT_RNaseH_2"/>
    <property type="match status" value="1"/>
</dbReference>
<dbReference type="InterPro" id="IPR000477">
    <property type="entry name" value="RT_dom"/>
</dbReference>
<evidence type="ECO:0000256" key="8">
    <source>
        <dbReference type="ARBA" id="ARBA00023268"/>
    </source>
</evidence>
<dbReference type="GO" id="GO:0008233">
    <property type="term" value="F:peptidase activity"/>
    <property type="evidence" value="ECO:0007669"/>
    <property type="project" value="UniProtKB-KW"/>
</dbReference>
<sequence length="312" mass="36409">MKLRGYVPRILLFILVDSGATHNFVLKKLVEEMGWSWEMCVDYRAVNKVTIPDKFPITAIEEILDELHGANFFSKLDLKSRYHQVRMRREDIPKTAFRTHGGHYEYLVMPFRLMNAPSTFQALMNEVFREKLRRGVVVFFYDILVYNKGWGEHLNQLGVVMGILKQQQLFANKEKCNFGQSKIEYLGHVISTQGVSVDPTKVMNVMEWPVPRNVRGVRGFIGLNGYYYKFIRDHRKVARPLIDLTKKDGFRWNEQAQKAFDELKKRVTTAPILVLPNFDKEFELECDASGMGIRAIIMQERRLVTYFSKARG</sequence>
<dbReference type="Gramene" id="C.cajan_23574.t">
    <property type="protein sequence ID" value="C.cajan_23574.t"/>
    <property type="gene ID" value="C.cajan_23574"/>
</dbReference>
<dbReference type="GO" id="GO:0004519">
    <property type="term" value="F:endonuclease activity"/>
    <property type="evidence" value="ECO:0007669"/>
    <property type="project" value="UniProtKB-KW"/>
</dbReference>
<evidence type="ECO:0000313" key="11">
    <source>
        <dbReference type="EMBL" id="KYP53687.1"/>
    </source>
</evidence>
<dbReference type="FunFam" id="3.10.10.10:FF:000007">
    <property type="entry name" value="Retrovirus-related Pol polyprotein from transposon 17.6-like Protein"/>
    <property type="match status" value="1"/>
</dbReference>
<protein>
    <submittedName>
        <fullName evidence="11">Retrovirus-related Pol polyprotein from transposon 297 family</fullName>
    </submittedName>
</protein>
<dbReference type="PANTHER" id="PTHR37984">
    <property type="entry name" value="PROTEIN CBG26694"/>
    <property type="match status" value="1"/>
</dbReference>
<keyword evidence="6" id="KW-0378">Hydrolase</keyword>
<dbReference type="GO" id="GO:0003964">
    <property type="term" value="F:RNA-directed DNA polymerase activity"/>
    <property type="evidence" value="ECO:0007669"/>
    <property type="project" value="UniProtKB-KW"/>
</dbReference>
<dbReference type="InterPro" id="IPR041577">
    <property type="entry name" value="RT_RNaseH_2"/>
</dbReference>